<dbReference type="AlphaFoldDB" id="A0A974PUW6"/>
<dbReference type="GO" id="GO:0003677">
    <property type="term" value="F:DNA binding"/>
    <property type="evidence" value="ECO:0007669"/>
    <property type="project" value="UniProtKB-KW"/>
</dbReference>
<dbReference type="Gene3D" id="2.10.109.10">
    <property type="entry name" value="Umud Fragment, subunit A"/>
    <property type="match status" value="1"/>
</dbReference>
<evidence type="ECO:0000313" key="6">
    <source>
        <dbReference type="Proteomes" id="UP000596427"/>
    </source>
</evidence>
<dbReference type="PANTHER" id="PTHR40661">
    <property type="match status" value="1"/>
</dbReference>
<dbReference type="InterPro" id="IPR015927">
    <property type="entry name" value="Peptidase_S24_S26A/B/C"/>
</dbReference>
<feature type="domain" description="Peptidase S24/S26A/S26B/S26C" evidence="4">
    <location>
        <begin position="47"/>
        <end position="159"/>
    </location>
</feature>
<proteinExistence type="predicted"/>
<accession>A0A974PUW6</accession>
<dbReference type="KEGG" id="xdi:EZH22_24555"/>
<evidence type="ECO:0000259" key="4">
    <source>
        <dbReference type="Pfam" id="PF00717"/>
    </source>
</evidence>
<evidence type="ECO:0000256" key="3">
    <source>
        <dbReference type="ARBA" id="ARBA00023163"/>
    </source>
</evidence>
<dbReference type="EMBL" id="CP063362">
    <property type="protein sequence ID" value="QRG09829.1"/>
    <property type="molecule type" value="Genomic_DNA"/>
</dbReference>
<keyword evidence="6" id="KW-1185">Reference proteome</keyword>
<dbReference type="SUPFAM" id="SSF51306">
    <property type="entry name" value="LexA/Signal peptidase"/>
    <property type="match status" value="1"/>
</dbReference>
<evidence type="ECO:0000256" key="2">
    <source>
        <dbReference type="ARBA" id="ARBA00023125"/>
    </source>
</evidence>
<evidence type="ECO:0000256" key="1">
    <source>
        <dbReference type="ARBA" id="ARBA00023015"/>
    </source>
</evidence>
<reference evidence="5 6" key="1">
    <citation type="submission" date="2020-10" db="EMBL/GenBank/DDBJ databases">
        <title>Degradation of 1,4-Dioxane by Xanthobacter sp. YN2, via a Novel Group-2 Soluble Di-Iron Monooxygenase.</title>
        <authorList>
            <person name="Ma F."/>
            <person name="Wang Y."/>
            <person name="Yang J."/>
            <person name="Guo H."/>
            <person name="Su D."/>
            <person name="Yu L."/>
        </authorList>
    </citation>
    <scope>NUCLEOTIDE SEQUENCE [LARGE SCALE GENOMIC DNA]</scope>
    <source>
        <strain evidence="5 6">YN2</strain>
    </source>
</reference>
<gene>
    <name evidence="5" type="ORF">EZH22_24555</name>
</gene>
<sequence length="167" mass="17958">MTIGQETGRRGIPDDASAQLDVTAGMGGGGLTVISDGVPGRSGMTFAAEHVRDFWRLPGDVLASLGLKARDVIVVPVQGDSMADTLMEGDFVFVDTRHRLPSPDGVYCLTDDFGGVVIKRLEVASHPRDEEIVVRIISDNPKHPPKDRALSEIQIIGRVLRRFGVVG</sequence>
<keyword evidence="1" id="KW-0805">Transcription regulation</keyword>
<dbReference type="PANTHER" id="PTHR40661:SF3">
    <property type="entry name" value="FELS-1 PROPHAGE TRANSCRIPTIONAL REGULATOR"/>
    <property type="match status" value="1"/>
</dbReference>
<protein>
    <submittedName>
        <fullName evidence="5">S24 family peptidase</fullName>
    </submittedName>
</protein>
<dbReference type="InterPro" id="IPR039418">
    <property type="entry name" value="LexA-like"/>
</dbReference>
<evidence type="ECO:0000313" key="5">
    <source>
        <dbReference type="EMBL" id="QRG09829.1"/>
    </source>
</evidence>
<dbReference type="Pfam" id="PF00717">
    <property type="entry name" value="Peptidase_S24"/>
    <property type="match status" value="1"/>
</dbReference>
<organism evidence="5 6">
    <name type="scientific">Xanthobacter dioxanivorans</name>
    <dbReference type="NCBI Taxonomy" id="2528964"/>
    <lineage>
        <taxon>Bacteria</taxon>
        <taxon>Pseudomonadati</taxon>
        <taxon>Pseudomonadota</taxon>
        <taxon>Alphaproteobacteria</taxon>
        <taxon>Hyphomicrobiales</taxon>
        <taxon>Xanthobacteraceae</taxon>
        <taxon>Xanthobacter</taxon>
    </lineage>
</organism>
<name>A0A974PUW6_9HYPH</name>
<keyword evidence="3" id="KW-0804">Transcription</keyword>
<keyword evidence="2" id="KW-0238">DNA-binding</keyword>
<dbReference type="InterPro" id="IPR036286">
    <property type="entry name" value="LexA/Signal_pep-like_sf"/>
</dbReference>
<dbReference type="Proteomes" id="UP000596427">
    <property type="component" value="Chromosome"/>
</dbReference>
<dbReference type="CDD" id="cd06529">
    <property type="entry name" value="S24_LexA-like"/>
    <property type="match status" value="1"/>
</dbReference>